<keyword evidence="5" id="KW-0256">Endoplasmic reticulum</keyword>
<evidence type="ECO:0000256" key="8">
    <source>
        <dbReference type="SAM" id="Phobius"/>
    </source>
</evidence>
<evidence type="ECO:0000256" key="3">
    <source>
        <dbReference type="ARBA" id="ARBA00022617"/>
    </source>
</evidence>
<dbReference type="RefSeq" id="XP_060045903.1">
    <property type="nucleotide sequence ID" value="XM_060189920.1"/>
</dbReference>
<keyword evidence="8" id="KW-0472">Membrane</keyword>
<keyword evidence="7" id="KW-0753">Steroid metabolism</keyword>
<keyword evidence="7" id="KW-0443">Lipid metabolism</keyword>
<evidence type="ECO:0000256" key="7">
    <source>
        <dbReference type="ARBA" id="ARBA00023221"/>
    </source>
</evidence>
<dbReference type="InterPro" id="IPR036396">
    <property type="entry name" value="Cyt_P450_sf"/>
</dbReference>
<accession>A0ABM3XAQ8</accession>
<dbReference type="Gene3D" id="1.10.630.10">
    <property type="entry name" value="Cytochrome P450"/>
    <property type="match status" value="1"/>
</dbReference>
<dbReference type="InterPro" id="IPR001128">
    <property type="entry name" value="Cyt_P450"/>
</dbReference>
<dbReference type="Pfam" id="PF00067">
    <property type="entry name" value="p450"/>
    <property type="match status" value="1"/>
</dbReference>
<keyword evidence="8" id="KW-1133">Transmembrane helix</keyword>
<evidence type="ECO:0000256" key="4">
    <source>
        <dbReference type="ARBA" id="ARBA00022723"/>
    </source>
</evidence>
<keyword evidence="6" id="KW-0408">Iron</keyword>
<reference evidence="10" key="1">
    <citation type="submission" date="2025-08" db="UniProtKB">
        <authorList>
            <consortium name="RefSeq"/>
        </authorList>
    </citation>
    <scope>IDENTIFICATION</scope>
</reference>
<dbReference type="InterPro" id="IPR050529">
    <property type="entry name" value="CYP450_sterol_14alpha_dmase"/>
</dbReference>
<comment type="subcellular location">
    <subcellularLocation>
        <location evidence="1">Microsome membrane</location>
    </subcellularLocation>
</comment>
<evidence type="ECO:0000256" key="5">
    <source>
        <dbReference type="ARBA" id="ARBA00022848"/>
    </source>
</evidence>
<evidence type="ECO:0000256" key="1">
    <source>
        <dbReference type="ARBA" id="ARBA00004524"/>
    </source>
</evidence>
<dbReference type="InterPro" id="IPR002403">
    <property type="entry name" value="Cyt_P450_E_grp-IV"/>
</dbReference>
<gene>
    <name evidence="10" type="primary">LOC103119449</name>
</gene>
<evidence type="ECO:0000313" key="9">
    <source>
        <dbReference type="Proteomes" id="UP001652624"/>
    </source>
</evidence>
<comment type="similarity">
    <text evidence="2">Belongs to the cytochrome P450 family.</text>
</comment>
<evidence type="ECO:0000256" key="2">
    <source>
        <dbReference type="ARBA" id="ARBA00010617"/>
    </source>
</evidence>
<proteinExistence type="inferred from homology"/>
<dbReference type="Proteomes" id="UP001652624">
    <property type="component" value="Chromosome 4"/>
</dbReference>
<evidence type="ECO:0000256" key="6">
    <source>
        <dbReference type="ARBA" id="ARBA00023004"/>
    </source>
</evidence>
<keyword evidence="5" id="KW-0492">Microsome</keyword>
<dbReference type="PANTHER" id="PTHR24304:SF2">
    <property type="entry name" value="24-HYDROXYCHOLESTEROL 7-ALPHA-HYDROXYLASE"/>
    <property type="match status" value="1"/>
</dbReference>
<dbReference type="CDD" id="cd20635">
    <property type="entry name" value="CYP39A1"/>
    <property type="match status" value="1"/>
</dbReference>
<keyword evidence="4" id="KW-0479">Metal-binding</keyword>
<keyword evidence="3" id="KW-0349">Heme</keyword>
<feature type="transmembrane region" description="Helical" evidence="8">
    <location>
        <begin position="273"/>
        <end position="297"/>
    </location>
</feature>
<organism evidence="9 10">
    <name type="scientific">Erinaceus europaeus</name>
    <name type="common">Western European hedgehog</name>
    <dbReference type="NCBI Taxonomy" id="9365"/>
    <lineage>
        <taxon>Eukaryota</taxon>
        <taxon>Metazoa</taxon>
        <taxon>Chordata</taxon>
        <taxon>Craniata</taxon>
        <taxon>Vertebrata</taxon>
        <taxon>Euteleostomi</taxon>
        <taxon>Mammalia</taxon>
        <taxon>Eutheria</taxon>
        <taxon>Laurasiatheria</taxon>
        <taxon>Eulipotyphla</taxon>
        <taxon>Erinaceidae</taxon>
        <taxon>Erinaceinae</taxon>
        <taxon>Erinaceus</taxon>
    </lineage>
</organism>
<keyword evidence="9" id="KW-1185">Reference proteome</keyword>
<sequence>MGQPLSNIQVRSIPQISMPGFLAHWLFLQWKNLRAPPCIKSWIPWLGAAYEMGKAPLEFIEKARIKYGPIFTVFTLGTRMTFVTEEEGINIFLKSKELSFEQAVQSVVSHTATVPKNVFLTLHDKLYVAMKGKIGNLSIHQFTDLFTEGIHEQLKNLGTHGSRDLNKLVRHILYPVTVNIIFKRGLFPTNEMDIREFQQHFQTYDEGFESGSQIPEYFLRNWSESKKWFLAFFEKNILEIKNYKSGKDHSMTVIQTVFDTIKMATNEKICPNYGLLLLWASLANAVPVAFWTLVFVLSHPNIHKSIMEGISSVFGTPGKDKIKISEDDLKKLFLIKWCILETIRLRAPGVITRKVMNPVKILNYIVPAGDLLVLSPFWLHRNPKYFPEPETFRPERWKEANLEKHAFLDGFLAFGTGKYQCPGRWFALSEIQVFIILMLYKYDCSLLDPLPKESCLHLTGVQQPEGPCRIEFKQRK</sequence>
<dbReference type="GeneID" id="103119449"/>
<dbReference type="PANTHER" id="PTHR24304">
    <property type="entry name" value="CYTOCHROME P450 FAMILY 7"/>
    <property type="match status" value="1"/>
</dbReference>
<protein>
    <submittedName>
        <fullName evidence="10">24-hydroxycholesterol 7-alpha-hydroxylase</fullName>
    </submittedName>
</protein>
<dbReference type="PRINTS" id="PR00465">
    <property type="entry name" value="EP450IV"/>
</dbReference>
<name>A0ABM3XAQ8_ERIEU</name>
<dbReference type="SUPFAM" id="SSF48264">
    <property type="entry name" value="Cytochrome P450"/>
    <property type="match status" value="1"/>
</dbReference>
<keyword evidence="8" id="KW-0812">Transmembrane</keyword>
<evidence type="ECO:0000313" key="10">
    <source>
        <dbReference type="RefSeq" id="XP_060045903.1"/>
    </source>
</evidence>